<reference evidence="1" key="2">
    <citation type="journal article" date="2015" name="Data Brief">
        <title>Shoot transcriptome of the giant reed, Arundo donax.</title>
        <authorList>
            <person name="Barrero R.A."/>
            <person name="Guerrero F.D."/>
            <person name="Moolhuijzen P."/>
            <person name="Goolsby J.A."/>
            <person name="Tidwell J."/>
            <person name="Bellgard S.E."/>
            <person name="Bellgard M.I."/>
        </authorList>
    </citation>
    <scope>NUCLEOTIDE SEQUENCE</scope>
    <source>
        <tissue evidence="1">Shoot tissue taken approximately 20 cm above the soil surface</tissue>
    </source>
</reference>
<dbReference type="AlphaFoldDB" id="A0A0A9E6G9"/>
<reference evidence="1" key="1">
    <citation type="submission" date="2014-09" db="EMBL/GenBank/DDBJ databases">
        <authorList>
            <person name="Magalhaes I.L.F."/>
            <person name="Oliveira U."/>
            <person name="Santos F.R."/>
            <person name="Vidigal T.H.D.A."/>
            <person name="Brescovit A.D."/>
            <person name="Santos A.J."/>
        </authorList>
    </citation>
    <scope>NUCLEOTIDE SEQUENCE</scope>
    <source>
        <tissue evidence="1">Shoot tissue taken approximately 20 cm above the soil surface</tissue>
    </source>
</reference>
<protein>
    <submittedName>
        <fullName evidence="1">Uncharacterized protein</fullName>
    </submittedName>
</protein>
<organism evidence="1">
    <name type="scientific">Arundo donax</name>
    <name type="common">Giant reed</name>
    <name type="synonym">Donax arundinaceus</name>
    <dbReference type="NCBI Taxonomy" id="35708"/>
    <lineage>
        <taxon>Eukaryota</taxon>
        <taxon>Viridiplantae</taxon>
        <taxon>Streptophyta</taxon>
        <taxon>Embryophyta</taxon>
        <taxon>Tracheophyta</taxon>
        <taxon>Spermatophyta</taxon>
        <taxon>Magnoliopsida</taxon>
        <taxon>Liliopsida</taxon>
        <taxon>Poales</taxon>
        <taxon>Poaceae</taxon>
        <taxon>PACMAD clade</taxon>
        <taxon>Arundinoideae</taxon>
        <taxon>Arundineae</taxon>
        <taxon>Arundo</taxon>
    </lineage>
</organism>
<evidence type="ECO:0000313" key="1">
    <source>
        <dbReference type="EMBL" id="JAD93500.1"/>
    </source>
</evidence>
<proteinExistence type="predicted"/>
<dbReference type="EMBL" id="GBRH01204395">
    <property type="protein sequence ID" value="JAD93500.1"/>
    <property type="molecule type" value="Transcribed_RNA"/>
</dbReference>
<sequence length="55" mass="6607">MKKADGISKIKRFTFLSAIEDIINTDLIYIYIIQRDCTRWHYNFLNQVARKNVVE</sequence>
<name>A0A0A9E6G9_ARUDO</name>
<accession>A0A0A9E6G9</accession>